<organism evidence="3 4">
    <name type="scientific">Terrihabitans soli</name>
    <dbReference type="NCBI Taxonomy" id="708113"/>
    <lineage>
        <taxon>Bacteria</taxon>
        <taxon>Pseudomonadati</taxon>
        <taxon>Pseudomonadota</taxon>
        <taxon>Alphaproteobacteria</taxon>
        <taxon>Hyphomicrobiales</taxon>
        <taxon>Terrihabitans</taxon>
    </lineage>
</organism>
<feature type="transmembrane region" description="Helical" evidence="1">
    <location>
        <begin position="85"/>
        <end position="111"/>
    </location>
</feature>
<evidence type="ECO:0000256" key="1">
    <source>
        <dbReference type="SAM" id="Phobius"/>
    </source>
</evidence>
<proteinExistence type="predicted"/>
<accession>A0A6S6QRJ5</accession>
<evidence type="ECO:0000313" key="4">
    <source>
        <dbReference type="Proteomes" id="UP000515317"/>
    </source>
</evidence>
<feature type="transmembrane region" description="Helical" evidence="1">
    <location>
        <begin position="117"/>
        <end position="135"/>
    </location>
</feature>
<keyword evidence="1" id="KW-0472">Membrane</keyword>
<name>A0A6S6QRJ5_9HYPH</name>
<feature type="transmembrane region" description="Helical" evidence="1">
    <location>
        <begin position="12"/>
        <end position="33"/>
    </location>
</feature>
<reference evidence="3 4" key="1">
    <citation type="submission" date="2020-08" db="EMBL/GenBank/DDBJ databases">
        <title>Genome sequence of Rhizobiales bacterium strain IZ6.</title>
        <authorList>
            <person name="Nakai R."/>
            <person name="Naganuma T."/>
        </authorList>
    </citation>
    <scope>NUCLEOTIDE SEQUENCE [LARGE SCALE GENOMIC DNA]</scope>
    <source>
        <strain evidence="3 4">IZ6</strain>
    </source>
</reference>
<evidence type="ECO:0000259" key="2">
    <source>
        <dbReference type="Pfam" id="PF07331"/>
    </source>
</evidence>
<dbReference type="RefSeq" id="WP_222876357.1">
    <property type="nucleotide sequence ID" value="NZ_AP023361.1"/>
</dbReference>
<feature type="domain" description="DUF1468" evidence="2">
    <location>
        <begin position="12"/>
        <end position="144"/>
    </location>
</feature>
<keyword evidence="1" id="KW-1133">Transmembrane helix</keyword>
<sequence length="150" mass="16145">MKLTAIKGELAFAALFAVAGLVWIVGSFELPFWAGFAPDSGFLPMVYGVLLLAFSAAVIVSLFTNPPDTTGREPLKKSLQLLGTLVVGVGAISWLGFAIPLFGMMLFMYAYVERLPIVRSVIASLATTGVLVLIFEHWLAIPLPLSPWGF</sequence>
<protein>
    <recommendedName>
        <fullName evidence="2">DUF1468 domain-containing protein</fullName>
    </recommendedName>
</protein>
<keyword evidence="1" id="KW-0812">Transmembrane</keyword>
<gene>
    <name evidence="3" type="ORF">IZ6_03960</name>
</gene>
<dbReference type="InterPro" id="IPR009936">
    <property type="entry name" value="DUF1468"/>
</dbReference>
<dbReference type="Proteomes" id="UP000515317">
    <property type="component" value="Chromosome"/>
</dbReference>
<keyword evidence="4" id="KW-1185">Reference proteome</keyword>
<evidence type="ECO:0000313" key="3">
    <source>
        <dbReference type="EMBL" id="BCJ89661.1"/>
    </source>
</evidence>
<dbReference type="AlphaFoldDB" id="A0A6S6QRJ5"/>
<dbReference type="KEGG" id="tso:IZ6_03960"/>
<dbReference type="Pfam" id="PF07331">
    <property type="entry name" value="TctB"/>
    <property type="match status" value="1"/>
</dbReference>
<dbReference type="EMBL" id="AP023361">
    <property type="protein sequence ID" value="BCJ89661.1"/>
    <property type="molecule type" value="Genomic_DNA"/>
</dbReference>
<feature type="transmembrane region" description="Helical" evidence="1">
    <location>
        <begin position="45"/>
        <end position="64"/>
    </location>
</feature>